<dbReference type="SUPFAM" id="SSF52540">
    <property type="entry name" value="P-loop containing nucleoside triphosphate hydrolases"/>
    <property type="match status" value="1"/>
</dbReference>
<proteinExistence type="inferred from homology"/>
<protein>
    <recommendedName>
        <fullName evidence="4">AAA+ ATPase domain-containing protein</fullName>
    </recommendedName>
</protein>
<sequence>MDQTAPGSPSGTKDLITVLAESGKLTVDQVAKARVEMVSSDKSQLDVVRGLGVTDEETLSRAQAAVWGIPYFDQGSLVLSPDLLNLVPKSIADAYRVIPAFLDKQDNLLTVVMSNPQNLTAIDFLEKRSGMRVIVQMTSETRLSTLIDQNYAQSLIGEVTEVLKKGGEEEEEAGVITAESMAQIIKEPKIVEIVKKVLEYAIKFRATDVHIEPLENITRIRYRIDGILEERLRLDRQYHAALVSRIKILSGMKIDEKRLPQDGRFAFKSDLGGVDLRISSLPTAHGEKVVMRLLPKSQKIPTLQELGLRGKALKNLEEAVLIPHGIILITGPTGSGKTTTLYSLISKINTPKVNIVTLEDPIEYAMPGVNQVQINPQAGLTFASGLRSFLRQDPNIIMVGEIRDEETAELAIQASLTGHLVFSTLHTNSAAGALPRLIDMKSEPFLLASSMTSIVAQRVLRRICDDCKIAYLPDPAIVSDIKSVLGEYFDSYIKGNSQKITEAQKQGGELLLYKGKGCVRCGQTGYLGRIAIFEVLPVSSNIAKLIMQRSDAASIEKQAVVEGMMLMKQDGYIKILEGITTIEEVLRVAQI</sequence>
<comment type="caution">
    <text evidence="5">The sequence shown here is derived from an EMBL/GenBank/DDBJ whole genome shotgun (WGS) entry which is preliminary data.</text>
</comment>
<evidence type="ECO:0000256" key="3">
    <source>
        <dbReference type="ARBA" id="ARBA00022840"/>
    </source>
</evidence>
<dbReference type="GO" id="GO:0016887">
    <property type="term" value="F:ATP hydrolysis activity"/>
    <property type="evidence" value="ECO:0007669"/>
    <property type="project" value="TreeGrafter"/>
</dbReference>
<dbReference type="Pfam" id="PF05157">
    <property type="entry name" value="MshEN"/>
    <property type="match status" value="1"/>
</dbReference>
<dbReference type="STRING" id="1817722.A2703_02285"/>
<evidence type="ECO:0000313" key="6">
    <source>
        <dbReference type="Proteomes" id="UP000177979"/>
    </source>
</evidence>
<dbReference type="GO" id="GO:0005886">
    <property type="term" value="C:plasma membrane"/>
    <property type="evidence" value="ECO:0007669"/>
    <property type="project" value="TreeGrafter"/>
</dbReference>
<keyword evidence="2" id="KW-0547">Nucleotide-binding</keyword>
<reference evidence="5 6" key="1">
    <citation type="journal article" date="2016" name="Nat. Commun.">
        <title>Thousands of microbial genomes shed light on interconnected biogeochemical processes in an aquifer system.</title>
        <authorList>
            <person name="Anantharaman K."/>
            <person name="Brown C.T."/>
            <person name="Hug L.A."/>
            <person name="Sharon I."/>
            <person name="Castelle C.J."/>
            <person name="Probst A.J."/>
            <person name="Thomas B.C."/>
            <person name="Singh A."/>
            <person name="Wilkins M.J."/>
            <person name="Karaoz U."/>
            <person name="Brodie E.L."/>
            <person name="Williams K.H."/>
            <person name="Hubbard S.S."/>
            <person name="Banfield J.F."/>
        </authorList>
    </citation>
    <scope>NUCLEOTIDE SEQUENCE [LARGE SCALE GENOMIC DNA]</scope>
</reference>
<dbReference type="Proteomes" id="UP000177979">
    <property type="component" value="Unassembled WGS sequence"/>
</dbReference>
<gene>
    <name evidence="5" type="ORF">A2703_02285</name>
</gene>
<dbReference type="AlphaFoldDB" id="A0A1F5EUX6"/>
<dbReference type="InterPro" id="IPR037257">
    <property type="entry name" value="T2SS_E_N_sf"/>
</dbReference>
<dbReference type="Gene3D" id="3.30.300.160">
    <property type="entry name" value="Type II secretion system, protein E, N-terminal domain"/>
    <property type="match status" value="1"/>
</dbReference>
<evidence type="ECO:0000256" key="2">
    <source>
        <dbReference type="ARBA" id="ARBA00022741"/>
    </source>
</evidence>
<dbReference type="CDD" id="cd01129">
    <property type="entry name" value="PulE-GspE-like"/>
    <property type="match status" value="1"/>
</dbReference>
<dbReference type="InterPro" id="IPR007831">
    <property type="entry name" value="T2SS_GspE_N"/>
</dbReference>
<organism evidence="5 6">
    <name type="scientific">Candidatus Collierbacteria bacterium RIFCSPHIGHO2_01_FULL_50_25</name>
    <dbReference type="NCBI Taxonomy" id="1817722"/>
    <lineage>
        <taxon>Bacteria</taxon>
        <taxon>Candidatus Collieribacteriota</taxon>
    </lineage>
</organism>
<evidence type="ECO:0000313" key="5">
    <source>
        <dbReference type="EMBL" id="OGD71170.1"/>
    </source>
</evidence>
<dbReference type="Pfam" id="PF00437">
    <property type="entry name" value="T2SSE"/>
    <property type="match status" value="1"/>
</dbReference>
<dbReference type="InterPro" id="IPR003593">
    <property type="entry name" value="AAA+_ATPase"/>
</dbReference>
<dbReference type="InterPro" id="IPR001482">
    <property type="entry name" value="T2SS/T4SS_dom"/>
</dbReference>
<dbReference type="PANTHER" id="PTHR30258:SF3">
    <property type="entry name" value="SLL1921 PROTEIN"/>
    <property type="match status" value="1"/>
</dbReference>
<accession>A0A1F5EUX6</accession>
<dbReference type="EMBL" id="MFAG01000039">
    <property type="protein sequence ID" value="OGD71170.1"/>
    <property type="molecule type" value="Genomic_DNA"/>
</dbReference>
<dbReference type="InterPro" id="IPR027417">
    <property type="entry name" value="P-loop_NTPase"/>
</dbReference>
<name>A0A1F5EUX6_9BACT</name>
<evidence type="ECO:0000259" key="4">
    <source>
        <dbReference type="SMART" id="SM00382"/>
    </source>
</evidence>
<dbReference type="SUPFAM" id="SSF160246">
    <property type="entry name" value="EspE N-terminal domain-like"/>
    <property type="match status" value="1"/>
</dbReference>
<dbReference type="Gene3D" id="3.40.50.300">
    <property type="entry name" value="P-loop containing nucleotide triphosphate hydrolases"/>
    <property type="match status" value="1"/>
</dbReference>
<keyword evidence="3" id="KW-0067">ATP-binding</keyword>
<feature type="domain" description="AAA+ ATPase" evidence="4">
    <location>
        <begin position="323"/>
        <end position="475"/>
    </location>
</feature>
<evidence type="ECO:0000256" key="1">
    <source>
        <dbReference type="ARBA" id="ARBA00006611"/>
    </source>
</evidence>
<comment type="similarity">
    <text evidence="1">Belongs to the GSP E family.</text>
</comment>
<dbReference type="PANTHER" id="PTHR30258">
    <property type="entry name" value="TYPE II SECRETION SYSTEM PROTEIN GSPE-RELATED"/>
    <property type="match status" value="1"/>
</dbReference>
<dbReference type="Gene3D" id="3.30.450.90">
    <property type="match status" value="1"/>
</dbReference>
<dbReference type="FunFam" id="3.40.50.300:FF:000398">
    <property type="entry name" value="Type IV pilus assembly ATPase PilB"/>
    <property type="match status" value="1"/>
</dbReference>
<dbReference type="GO" id="GO:0005524">
    <property type="term" value="F:ATP binding"/>
    <property type="evidence" value="ECO:0007669"/>
    <property type="project" value="UniProtKB-KW"/>
</dbReference>
<dbReference type="SMART" id="SM00382">
    <property type="entry name" value="AAA"/>
    <property type="match status" value="1"/>
</dbReference>